<dbReference type="EMBL" id="HE797709">
    <property type="protein sequence ID" value="CCM07236.1"/>
    <property type="molecule type" value="Genomic_DNA"/>
</dbReference>
<keyword evidence="2" id="KW-1185">Reference proteome</keyword>
<dbReference type="HOGENOM" id="CLU_3419426_0_0_1"/>
<gene>
    <name evidence="1" type="ORF">FIBRA_09581</name>
</gene>
<accession>J7SCJ3</accession>
<protein>
    <submittedName>
        <fullName evidence="1">Uncharacterized protein</fullName>
    </submittedName>
</protein>
<reference evidence="1 2" key="1">
    <citation type="journal article" date="2012" name="Appl. Environ. Microbiol.">
        <title>Short-read sequencing for genomic analysis of the brown rot fungus Fibroporia radiculosa.</title>
        <authorList>
            <person name="Tang J.D."/>
            <person name="Perkins A.D."/>
            <person name="Sonstegard T.S."/>
            <person name="Schroeder S.G."/>
            <person name="Burgess S.C."/>
            <person name="Diehl S.V."/>
        </authorList>
    </citation>
    <scope>NUCLEOTIDE SEQUENCE [LARGE SCALE GENOMIC DNA]</scope>
    <source>
        <strain evidence="1 2">TFFH 294</strain>
    </source>
</reference>
<organism evidence="1 2">
    <name type="scientific">Fibroporia radiculosa</name>
    <dbReference type="NCBI Taxonomy" id="599839"/>
    <lineage>
        <taxon>Eukaryota</taxon>
        <taxon>Fungi</taxon>
        <taxon>Dikarya</taxon>
        <taxon>Basidiomycota</taxon>
        <taxon>Agaricomycotina</taxon>
        <taxon>Agaricomycetes</taxon>
        <taxon>Polyporales</taxon>
        <taxon>Fibroporiaceae</taxon>
        <taxon>Fibroporia</taxon>
    </lineage>
</organism>
<evidence type="ECO:0000313" key="1">
    <source>
        <dbReference type="EMBL" id="CCM07236.1"/>
    </source>
</evidence>
<dbReference type="InParanoid" id="J7SCJ3"/>
<sequence length="25" mass="2921">MQSTTEVDLKFDHLFVNDMPLTLLI</sequence>
<proteinExistence type="predicted"/>
<dbReference type="AlphaFoldDB" id="J7SCJ3"/>
<dbReference type="Proteomes" id="UP000006352">
    <property type="component" value="Unassembled WGS sequence"/>
</dbReference>
<evidence type="ECO:0000313" key="2">
    <source>
        <dbReference type="Proteomes" id="UP000006352"/>
    </source>
</evidence>
<name>J7SCJ3_9APHY</name>